<comment type="caution">
    <text evidence="1">The sequence shown here is derived from an EMBL/GenBank/DDBJ whole genome shotgun (WGS) entry which is preliminary data.</text>
</comment>
<dbReference type="PANTHER" id="PTHR34599:SF1">
    <property type="entry name" value="PHOSPHATIDIC ACID PHOSPHATASE TYPE 2_HALOPEROXIDASE DOMAIN-CONTAINING PROTEIN"/>
    <property type="match status" value="1"/>
</dbReference>
<dbReference type="CDD" id="cd03398">
    <property type="entry name" value="PAP2_haloperoxidase"/>
    <property type="match status" value="1"/>
</dbReference>
<proteinExistence type="predicted"/>
<dbReference type="AlphaFoldDB" id="A0A9X3S7U0"/>
<sequence length="701" mass="75379">MTAAALAVWPAVAAADTVSIEPDEICNVFDSGGGQNCDSVYFAVGNYTDPPTLNQYALGLLKFDVAGNLPSGATVTSAKLVLNVEGNGWAPYEEPYTWQASIGVHQMTHDWTDDVTWDDYDGVNAWPNGLQPGTSVTDYAAPDENVVIDPDLANSADTAFGSWEWDVTRTVRAWATSSAPNYGVAVVDPEPTNRQITNFWGESVFSPSEIPRLEIEYTLPCPSDPFAAAQGASADAVYAWNEVLLDVYREVGGAPTPLSRAGAMMNVAIFDTFNSVFFAKLEDEATGTPTDELCGWASYRTLAETPPTTDADDAAGIAARAVLLGLYSDPDVVDIVEEGFDELVSATPDADAEELGAYVAAQTLADRDEDGSDDAMPYTPVNTPGAWRSTDAACVAPATPGWGLVTPFALYSGSQFRESLPAGHLTYANLLASSTYATQFQEVKDYGAATGSSRNSDQTELAWFWANDLDRTYKPPGQLLAHTRLVAESQPAADASGTPTEFFTQWSQQGIRVARLFASVSLAMADAGIAAWDEKYLTPIDLWRPITGIHEADTDGNGSTSEDDLWQPLSANRSGVNFSPCFPAWVSGHATFGAAWAQTMEAEFRAPAHDDPFPLTLTTEDPHSEIGGLGSNTGVFVTRDFDSFHEAAQENADSRIFLGVHWRMDAVNGMRTGRRVADYVTDSELRWSQTCASWSCATAIP</sequence>
<name>A0A9X3S7U0_9ACTN</name>
<dbReference type="SUPFAM" id="SSF48317">
    <property type="entry name" value="Acid phosphatase/Vanadium-dependent haloperoxidase"/>
    <property type="match status" value="1"/>
</dbReference>
<protein>
    <submittedName>
        <fullName evidence="1">DNRLRE domain-containing protein</fullName>
    </submittedName>
</protein>
<dbReference type="RefSeq" id="WP_270023863.1">
    <property type="nucleotide sequence ID" value="NZ_JAPDDP010000005.1"/>
</dbReference>
<dbReference type="Gene3D" id="1.10.606.20">
    <property type="match status" value="1"/>
</dbReference>
<gene>
    <name evidence="1" type="ORF">OJ997_04630</name>
</gene>
<evidence type="ECO:0000313" key="1">
    <source>
        <dbReference type="EMBL" id="MDA0179571.1"/>
    </source>
</evidence>
<organism evidence="1 2">
    <name type="scientific">Solirubrobacter phytolaccae</name>
    <dbReference type="NCBI Taxonomy" id="1404360"/>
    <lineage>
        <taxon>Bacteria</taxon>
        <taxon>Bacillati</taxon>
        <taxon>Actinomycetota</taxon>
        <taxon>Thermoleophilia</taxon>
        <taxon>Solirubrobacterales</taxon>
        <taxon>Solirubrobacteraceae</taxon>
        <taxon>Solirubrobacter</taxon>
    </lineage>
</organism>
<dbReference type="InterPro" id="IPR052559">
    <property type="entry name" value="V-haloperoxidase"/>
</dbReference>
<dbReference type="PANTHER" id="PTHR34599">
    <property type="entry name" value="PEROXIDASE-RELATED"/>
    <property type="match status" value="1"/>
</dbReference>
<evidence type="ECO:0000313" key="2">
    <source>
        <dbReference type="Proteomes" id="UP001147653"/>
    </source>
</evidence>
<dbReference type="EMBL" id="JAPDDP010000005">
    <property type="protein sequence ID" value="MDA0179571.1"/>
    <property type="molecule type" value="Genomic_DNA"/>
</dbReference>
<accession>A0A9X3S7U0</accession>
<dbReference type="InterPro" id="IPR036938">
    <property type="entry name" value="PAP2/HPO_sf"/>
</dbReference>
<dbReference type="NCBIfam" id="NF033679">
    <property type="entry name" value="DNRLRE_dom"/>
    <property type="match status" value="1"/>
</dbReference>
<dbReference type="Proteomes" id="UP001147653">
    <property type="component" value="Unassembled WGS sequence"/>
</dbReference>
<keyword evidence="2" id="KW-1185">Reference proteome</keyword>
<reference evidence="1" key="1">
    <citation type="submission" date="2022-10" db="EMBL/GenBank/DDBJ databases">
        <title>The WGS of Solirubrobacter phytolaccae KCTC 29190.</title>
        <authorList>
            <person name="Jiang Z."/>
        </authorList>
    </citation>
    <scope>NUCLEOTIDE SEQUENCE</scope>
    <source>
        <strain evidence="1">KCTC 29190</strain>
    </source>
</reference>